<dbReference type="InterPro" id="IPR003593">
    <property type="entry name" value="AAA+_ATPase"/>
</dbReference>
<evidence type="ECO:0000256" key="6">
    <source>
        <dbReference type="ARBA" id="ARBA00022741"/>
    </source>
</evidence>
<evidence type="ECO:0000256" key="10">
    <source>
        <dbReference type="ARBA" id="ARBA00025157"/>
    </source>
</evidence>
<organism evidence="12 13">
    <name type="scientific">Clostridium innocuum</name>
    <dbReference type="NCBI Taxonomy" id="1522"/>
    <lineage>
        <taxon>Bacteria</taxon>
        <taxon>Bacillati</taxon>
        <taxon>Bacillota</taxon>
        <taxon>Clostridia</taxon>
        <taxon>Eubacteriales</taxon>
        <taxon>Clostridiaceae</taxon>
        <taxon>Clostridium</taxon>
    </lineage>
</organism>
<dbReference type="GO" id="GO:0016887">
    <property type="term" value="F:ATP hydrolysis activity"/>
    <property type="evidence" value="ECO:0007669"/>
    <property type="project" value="InterPro"/>
</dbReference>
<keyword evidence="5" id="KW-0677">Repeat</keyword>
<gene>
    <name evidence="12" type="ORF">CIAN88_19650</name>
</gene>
<dbReference type="Proteomes" id="UP000030008">
    <property type="component" value="Unassembled WGS sequence"/>
</dbReference>
<evidence type="ECO:0000256" key="1">
    <source>
        <dbReference type="ARBA" id="ARBA00004202"/>
    </source>
</evidence>
<dbReference type="PROSITE" id="PS50893">
    <property type="entry name" value="ABC_TRANSPORTER_2"/>
    <property type="match status" value="2"/>
</dbReference>
<evidence type="ECO:0000256" key="4">
    <source>
        <dbReference type="ARBA" id="ARBA00022475"/>
    </source>
</evidence>
<dbReference type="InterPro" id="IPR050095">
    <property type="entry name" value="ECF_ABC_transporter_ATP-bd"/>
</dbReference>
<proteinExistence type="inferred from homology"/>
<dbReference type="PANTHER" id="PTHR43553:SF23">
    <property type="entry name" value="ABC TRANSPORTER ATP-BINDING COMPONENT"/>
    <property type="match status" value="1"/>
</dbReference>
<dbReference type="InterPro" id="IPR015856">
    <property type="entry name" value="ABC_transpr_CbiO/EcfA_su"/>
</dbReference>
<keyword evidence="8" id="KW-1278">Translocase</keyword>
<accession>A0A099I2U7</accession>
<dbReference type="CDD" id="cd03226">
    <property type="entry name" value="ABC_cobalt_CbiO_domain2"/>
    <property type="match status" value="1"/>
</dbReference>
<comment type="subcellular location">
    <subcellularLocation>
        <location evidence="1">Cell membrane</location>
        <topology evidence="1">Peripheral membrane protein</topology>
    </subcellularLocation>
</comment>
<dbReference type="Pfam" id="PF00005">
    <property type="entry name" value="ABC_tran"/>
    <property type="match status" value="2"/>
</dbReference>
<evidence type="ECO:0000313" key="13">
    <source>
        <dbReference type="Proteomes" id="UP000030008"/>
    </source>
</evidence>
<dbReference type="Gene3D" id="3.40.50.300">
    <property type="entry name" value="P-loop containing nucleotide triphosphate hydrolases"/>
    <property type="match status" value="2"/>
</dbReference>
<dbReference type="GO" id="GO:0005524">
    <property type="term" value="F:ATP binding"/>
    <property type="evidence" value="ECO:0007669"/>
    <property type="project" value="UniProtKB-KW"/>
</dbReference>
<comment type="caution">
    <text evidence="12">The sequence shown here is derived from an EMBL/GenBank/DDBJ whole genome shotgun (WGS) entry which is preliminary data.</text>
</comment>
<evidence type="ECO:0000256" key="3">
    <source>
        <dbReference type="ARBA" id="ARBA00022448"/>
    </source>
</evidence>
<name>A0A099I2U7_CLOIN</name>
<dbReference type="EMBL" id="JQIF01000108">
    <property type="protein sequence ID" value="KGJ51587.1"/>
    <property type="molecule type" value="Genomic_DNA"/>
</dbReference>
<dbReference type="InterPro" id="IPR017871">
    <property type="entry name" value="ABC_transporter-like_CS"/>
</dbReference>
<dbReference type="PANTHER" id="PTHR43553">
    <property type="entry name" value="HEAVY METAL TRANSPORTER"/>
    <property type="match status" value="1"/>
</dbReference>
<dbReference type="SMART" id="SM00382">
    <property type="entry name" value="AAA"/>
    <property type="match status" value="2"/>
</dbReference>
<dbReference type="CDD" id="cd03225">
    <property type="entry name" value="ABC_cobalt_CbiO_domain1"/>
    <property type="match status" value="1"/>
</dbReference>
<keyword evidence="7" id="KW-0067">ATP-binding</keyword>
<comment type="similarity">
    <text evidence="2">Belongs to the ABC transporter superfamily.</text>
</comment>
<keyword evidence="4" id="KW-1003">Cell membrane</keyword>
<evidence type="ECO:0000256" key="7">
    <source>
        <dbReference type="ARBA" id="ARBA00022840"/>
    </source>
</evidence>
<dbReference type="PROSITE" id="PS00211">
    <property type="entry name" value="ABC_TRANSPORTER_1"/>
    <property type="match status" value="1"/>
</dbReference>
<evidence type="ECO:0000256" key="5">
    <source>
        <dbReference type="ARBA" id="ARBA00022737"/>
    </source>
</evidence>
<evidence type="ECO:0000256" key="8">
    <source>
        <dbReference type="ARBA" id="ARBA00022967"/>
    </source>
</evidence>
<evidence type="ECO:0000313" key="12">
    <source>
        <dbReference type="EMBL" id="KGJ51587.1"/>
    </source>
</evidence>
<dbReference type="GO" id="GO:0043190">
    <property type="term" value="C:ATP-binding cassette (ABC) transporter complex"/>
    <property type="evidence" value="ECO:0007669"/>
    <property type="project" value="TreeGrafter"/>
</dbReference>
<comment type="function">
    <text evidence="10">Probably part of an ABC transporter complex. Responsible for energy coupling to the transport system.</text>
</comment>
<dbReference type="InterPro" id="IPR003439">
    <property type="entry name" value="ABC_transporter-like_ATP-bd"/>
</dbReference>
<sequence length="511" mass="56473">MIECKKVSFSYPPNETDIGDRKGHGTLRNIDLSINDGDFVLLCGTSGCGKTTLTRLFNGLIPHYYDGKLEGTVMLDGEDMSGLSLFDISKKVGSVFQNPRSQFFNVDTTSEIAFGCENHGLEEAEIRKRVKLVSEQLNLTNLLDRSVFSLSGGEKQKIACGSAAAVEPDVFVLDEPSSNLDAYSIADFRKLLKILKSQGKTIIIAEHRLYYLYDLADRIIYLSDGEIQGDYTLPEFQLIPAAEKAKMGLRPLGLGEFADIEPASLHSGQGIWKLNHFHFAYKKQPETLSLENIELPAGNVTAVIGHNGAGKTTLSRCLCGLEKRCKGILEKDGTSYSSKQRLKLCYMVMQDVNHQLFTESVLEEVLLSMPGKDSDESPENVAKAEAILTEMDLLPYKACHPMGLSGGQKQRVAIASAIASERPVILFDEPTSGLDLFHMRQVADSVKGLADSGKTIVIVTHDPEFILRCCNYVIHLENGRLEENYFLQDTEGRERLFNFFMMEGGGGNQTV</sequence>
<evidence type="ECO:0000259" key="11">
    <source>
        <dbReference type="PROSITE" id="PS50893"/>
    </source>
</evidence>
<feature type="domain" description="ABC transporter" evidence="11">
    <location>
        <begin position="272"/>
        <end position="503"/>
    </location>
</feature>
<dbReference type="GO" id="GO:0042626">
    <property type="term" value="F:ATPase-coupled transmembrane transporter activity"/>
    <property type="evidence" value="ECO:0007669"/>
    <property type="project" value="TreeGrafter"/>
</dbReference>
<reference evidence="12 13" key="1">
    <citation type="submission" date="2014-08" db="EMBL/GenBank/DDBJ databases">
        <title>Clostridium innocuum, an unnegligible vancomycin-resistant pathogen causing extra-intestinal infections.</title>
        <authorList>
            <person name="Feng Y."/>
            <person name="Chiu C.-H."/>
        </authorList>
    </citation>
    <scope>NUCLEOTIDE SEQUENCE [LARGE SCALE GENOMIC DNA]</scope>
    <source>
        <strain evidence="12 13">AN88</strain>
    </source>
</reference>
<protein>
    <submittedName>
        <fullName evidence="12">ABC transporter</fullName>
    </submittedName>
</protein>
<dbReference type="SUPFAM" id="SSF52540">
    <property type="entry name" value="P-loop containing nucleoside triphosphate hydrolases"/>
    <property type="match status" value="2"/>
</dbReference>
<evidence type="ECO:0000256" key="2">
    <source>
        <dbReference type="ARBA" id="ARBA00005417"/>
    </source>
</evidence>
<dbReference type="AlphaFoldDB" id="A0A099I2U7"/>
<keyword evidence="9" id="KW-0472">Membrane</keyword>
<dbReference type="InterPro" id="IPR027417">
    <property type="entry name" value="P-loop_NTPase"/>
</dbReference>
<feature type="domain" description="ABC transporter" evidence="11">
    <location>
        <begin position="2"/>
        <end position="249"/>
    </location>
</feature>
<keyword evidence="6" id="KW-0547">Nucleotide-binding</keyword>
<keyword evidence="3" id="KW-0813">Transport</keyword>
<evidence type="ECO:0000256" key="9">
    <source>
        <dbReference type="ARBA" id="ARBA00023136"/>
    </source>
</evidence>
<dbReference type="RefSeq" id="WP_044907623.1">
    <property type="nucleotide sequence ID" value="NZ_JAHOMJ010000030.1"/>
</dbReference>